<feature type="transmembrane region" description="Helical" evidence="1">
    <location>
        <begin position="47"/>
        <end position="66"/>
    </location>
</feature>
<dbReference type="Proteomes" id="UP000288587">
    <property type="component" value="Unassembled WGS sequence"/>
</dbReference>
<feature type="transmembrane region" description="Helical" evidence="1">
    <location>
        <begin position="12"/>
        <end position="32"/>
    </location>
</feature>
<protein>
    <submittedName>
        <fullName evidence="3">DUF1624 domain-containing protein</fullName>
    </submittedName>
</protein>
<dbReference type="InterPro" id="IPR012429">
    <property type="entry name" value="HGSNAT_cat"/>
</dbReference>
<evidence type="ECO:0000313" key="4">
    <source>
        <dbReference type="Proteomes" id="UP000288587"/>
    </source>
</evidence>
<feature type="transmembrane region" description="Helical" evidence="1">
    <location>
        <begin position="167"/>
        <end position="184"/>
    </location>
</feature>
<keyword evidence="1" id="KW-0472">Membrane</keyword>
<sequence length="241" mass="26604">MRHARLDAWRGTWMVWMAAFHLAFDLAHYRLIDANFYVDALWTTQRTLILSGFLFWAGWSQGLALAAGQSGPRFARRWLQIAGAACLVSVGSSWMFPNSWISFGVLHAFALLLPVLRWAGPHLPTPALVGVAALAVALPALVQHPVFDSRWTNWVGLVTHKPITEDFVPVLPWVAPLLLGLAAARSPRCLRLMQGPLPEGGLGRLARGLAALGRWPLSFYLLHQPVLLAALLGGLWLWRSA</sequence>
<dbReference type="AlphaFoldDB" id="A0A3S3TDZ5"/>
<name>A0A3S3TDZ5_9BURK</name>
<keyword evidence="1" id="KW-1133">Transmembrane helix</keyword>
<evidence type="ECO:0000259" key="2">
    <source>
        <dbReference type="Pfam" id="PF07786"/>
    </source>
</evidence>
<feature type="transmembrane region" description="Helical" evidence="1">
    <location>
        <begin position="127"/>
        <end position="147"/>
    </location>
</feature>
<organism evidence="3 4">
    <name type="scientific">Inhella crocodyli</name>
    <dbReference type="NCBI Taxonomy" id="2499851"/>
    <lineage>
        <taxon>Bacteria</taxon>
        <taxon>Pseudomonadati</taxon>
        <taxon>Pseudomonadota</taxon>
        <taxon>Betaproteobacteria</taxon>
        <taxon>Burkholderiales</taxon>
        <taxon>Sphaerotilaceae</taxon>
        <taxon>Inhella</taxon>
    </lineage>
</organism>
<accession>A0A3S3TDZ5</accession>
<keyword evidence="4" id="KW-1185">Reference proteome</keyword>
<evidence type="ECO:0000256" key="1">
    <source>
        <dbReference type="SAM" id="Phobius"/>
    </source>
</evidence>
<feature type="transmembrane region" description="Helical" evidence="1">
    <location>
        <begin position="78"/>
        <end position="95"/>
    </location>
</feature>
<gene>
    <name evidence="3" type="ORF">EOD73_03625</name>
</gene>
<dbReference type="EMBL" id="SACM01000001">
    <property type="protein sequence ID" value="RVT88944.1"/>
    <property type="molecule type" value="Genomic_DNA"/>
</dbReference>
<feature type="domain" description="Heparan-alpha-glucosaminide N-acetyltransferase catalytic" evidence="2">
    <location>
        <begin position="2"/>
        <end position="225"/>
    </location>
</feature>
<comment type="caution">
    <text evidence="3">The sequence shown here is derived from an EMBL/GenBank/DDBJ whole genome shotgun (WGS) entry which is preliminary data.</text>
</comment>
<dbReference type="Pfam" id="PF07786">
    <property type="entry name" value="HGSNAT_cat"/>
    <property type="match status" value="1"/>
</dbReference>
<feature type="transmembrane region" description="Helical" evidence="1">
    <location>
        <begin position="217"/>
        <end position="238"/>
    </location>
</feature>
<keyword evidence="1" id="KW-0812">Transmembrane</keyword>
<proteinExistence type="predicted"/>
<evidence type="ECO:0000313" key="3">
    <source>
        <dbReference type="EMBL" id="RVT88944.1"/>
    </source>
</evidence>
<feature type="transmembrane region" description="Helical" evidence="1">
    <location>
        <begin position="101"/>
        <end position="120"/>
    </location>
</feature>
<reference evidence="3 4" key="1">
    <citation type="submission" date="2019-01" db="EMBL/GenBank/DDBJ databases">
        <authorList>
            <person name="Chen W.-M."/>
        </authorList>
    </citation>
    <scope>NUCLEOTIDE SEQUENCE [LARGE SCALE GENOMIC DNA]</scope>
    <source>
        <strain evidence="3 4">CCP-18</strain>
    </source>
</reference>
<dbReference type="OrthoDB" id="9807591at2"/>